<dbReference type="Gene3D" id="3.80.10.10">
    <property type="entry name" value="Ribonuclease Inhibitor"/>
    <property type="match status" value="2"/>
</dbReference>
<dbReference type="Pfam" id="PF12799">
    <property type="entry name" value="LRR_4"/>
    <property type="match status" value="1"/>
</dbReference>
<evidence type="ECO:0000256" key="1">
    <source>
        <dbReference type="ARBA" id="ARBA00022614"/>
    </source>
</evidence>
<name>A0ABM0GN50_SACKO</name>
<dbReference type="RefSeq" id="XP_006815067.1">
    <property type="nucleotide sequence ID" value="XM_006815004.1"/>
</dbReference>
<evidence type="ECO:0000256" key="3">
    <source>
        <dbReference type="SAM" id="MobiDB-lite"/>
    </source>
</evidence>
<dbReference type="PANTHER" id="PTHR46652:SF3">
    <property type="entry name" value="LEUCINE-RICH REPEAT-CONTAINING PROTEIN 9"/>
    <property type="match status" value="1"/>
</dbReference>
<dbReference type="SMART" id="SM00365">
    <property type="entry name" value="LRR_SD22"/>
    <property type="match status" value="4"/>
</dbReference>
<evidence type="ECO:0000313" key="6">
    <source>
        <dbReference type="RefSeq" id="XP_006815067.1"/>
    </source>
</evidence>
<dbReference type="CDD" id="cd21340">
    <property type="entry name" value="PPP1R42"/>
    <property type="match status" value="1"/>
</dbReference>
<keyword evidence="4" id="KW-1185">Reference proteome</keyword>
<proteinExistence type="predicted"/>
<feature type="compositionally biased region" description="Polar residues" evidence="3">
    <location>
        <begin position="318"/>
        <end position="331"/>
    </location>
</feature>
<dbReference type="PANTHER" id="PTHR46652">
    <property type="entry name" value="LEUCINE-RICH REPEAT AND IQ DOMAIN-CONTAINING PROTEIN 1-RELATED"/>
    <property type="match status" value="1"/>
</dbReference>
<dbReference type="InterPro" id="IPR001611">
    <property type="entry name" value="Leu-rich_rpt"/>
</dbReference>
<reference evidence="5 6" key="1">
    <citation type="submission" date="2025-05" db="UniProtKB">
        <authorList>
            <consortium name="RefSeq"/>
        </authorList>
    </citation>
    <scope>IDENTIFICATION</scope>
    <source>
        <tissue evidence="5 6">Testes</tissue>
    </source>
</reference>
<keyword evidence="1" id="KW-0433">Leucine-rich repeat</keyword>
<dbReference type="SUPFAM" id="SSF52058">
    <property type="entry name" value="L domain-like"/>
    <property type="match status" value="1"/>
</dbReference>
<dbReference type="Proteomes" id="UP000694865">
    <property type="component" value="Unplaced"/>
</dbReference>
<dbReference type="GeneID" id="100377917"/>
<gene>
    <name evidence="5 6" type="primary">LOC100377917</name>
</gene>
<accession>A0ABM0GN50</accession>
<evidence type="ECO:0000256" key="2">
    <source>
        <dbReference type="ARBA" id="ARBA00022737"/>
    </source>
</evidence>
<feature type="region of interest" description="Disordered" evidence="3">
    <location>
        <begin position="307"/>
        <end position="387"/>
    </location>
</feature>
<dbReference type="InterPro" id="IPR025875">
    <property type="entry name" value="Leu-rich_rpt_4"/>
</dbReference>
<keyword evidence="2" id="KW-0677">Repeat</keyword>
<protein>
    <submittedName>
        <fullName evidence="5">Protein phosphatase 1 regulatory subunit 42-like isoform X1</fullName>
    </submittedName>
    <submittedName>
        <fullName evidence="6">Protein phosphatase 1 regulatory subunit 42-like isoform X2</fullName>
    </submittedName>
</protein>
<dbReference type="RefSeq" id="XP_002733612.1">
    <property type="nucleotide sequence ID" value="XM_002733566.2"/>
</dbReference>
<feature type="region of interest" description="Disordered" evidence="3">
    <location>
        <begin position="251"/>
        <end position="271"/>
    </location>
</feature>
<feature type="compositionally biased region" description="Polar residues" evidence="3">
    <location>
        <begin position="376"/>
        <end position="387"/>
    </location>
</feature>
<dbReference type="PROSITE" id="PS51450">
    <property type="entry name" value="LRR"/>
    <property type="match status" value="4"/>
</dbReference>
<organism evidence="4 5">
    <name type="scientific">Saccoglossus kowalevskii</name>
    <name type="common">Acorn worm</name>
    <dbReference type="NCBI Taxonomy" id="10224"/>
    <lineage>
        <taxon>Eukaryota</taxon>
        <taxon>Metazoa</taxon>
        <taxon>Hemichordata</taxon>
        <taxon>Enteropneusta</taxon>
        <taxon>Harrimaniidae</taxon>
        <taxon>Saccoglossus</taxon>
    </lineage>
</organism>
<sequence length="387" mass="43908">MVRLNIDLISKTSSHGRKKRDETLQHYLKRLTHLYFAEKGIDEIEDLSQCRSLSVLYLYDNNISRIQNVGCASNLTHLYLQNNQICKIEQLSCLRKLSKLYLGANQITVVEGFEKLDQLKELHIENQRLAPGEKLLFDPRSLVALSACLQVLNVSGNNLDDIKDLQLLKNLSQFMACDNSLRDMKVLSMVIGSWRHLWRLELTGNPLSRRSKYRDRVIVMSDSLAILDGKEINDTERNFLMKWKKAKDAKKKQRIESQSRANIGDGEAADLPPLQLPNAPVYRHNVYVMPGLLSHKKEFEAILARSASSHSGSAGTLRGQSATTIPTQTPFRPSPPRKSYSDLEKPPRKYPKVFAGSRNTSAKDRERILDKPTTEVELNTSGHMLAT</sequence>
<dbReference type="InterPro" id="IPR032675">
    <property type="entry name" value="LRR_dom_sf"/>
</dbReference>
<evidence type="ECO:0000313" key="4">
    <source>
        <dbReference type="Proteomes" id="UP000694865"/>
    </source>
</evidence>
<dbReference type="InterPro" id="IPR050836">
    <property type="entry name" value="SDS22/Internalin_LRR"/>
</dbReference>
<evidence type="ECO:0000313" key="5">
    <source>
        <dbReference type="RefSeq" id="XP_002733612.1"/>
    </source>
</evidence>
<feature type="compositionally biased region" description="Basic and acidic residues" evidence="3">
    <location>
        <begin position="361"/>
        <end position="374"/>
    </location>
</feature>